<evidence type="ECO:0000256" key="1">
    <source>
        <dbReference type="ARBA" id="ARBA00022516"/>
    </source>
</evidence>
<keyword evidence="4" id="KW-0560">Oxidoreductase</keyword>
<proteinExistence type="inferred from homology"/>
<keyword evidence="3" id="KW-0752">Steroid biosynthesis</keyword>
<evidence type="ECO:0000256" key="4">
    <source>
        <dbReference type="ARBA" id="ARBA00023002"/>
    </source>
</evidence>
<evidence type="ECO:0000313" key="7">
    <source>
        <dbReference type="EMBL" id="KAF2153944.1"/>
    </source>
</evidence>
<dbReference type="AlphaFoldDB" id="A0A9P4ML86"/>
<keyword evidence="8" id="KW-1185">Reference proteome</keyword>
<protein>
    <recommendedName>
        <fullName evidence="9">3-keto-steroid reductase</fullName>
    </recommendedName>
</protein>
<keyword evidence="2" id="KW-0521">NADP</keyword>
<dbReference type="Proteomes" id="UP000799439">
    <property type="component" value="Unassembled WGS sequence"/>
</dbReference>
<dbReference type="PANTHER" id="PTHR43647">
    <property type="entry name" value="DEHYDROGENASE"/>
    <property type="match status" value="1"/>
</dbReference>
<dbReference type="SUPFAM" id="SSF51735">
    <property type="entry name" value="NAD(P)-binding Rossmann-fold domains"/>
    <property type="match status" value="1"/>
</dbReference>
<dbReference type="InterPro" id="IPR051593">
    <property type="entry name" value="Ergosterol_Biosynth_ERG27"/>
</dbReference>
<dbReference type="GO" id="GO:0005811">
    <property type="term" value="C:lipid droplet"/>
    <property type="evidence" value="ECO:0007669"/>
    <property type="project" value="TreeGrafter"/>
</dbReference>
<dbReference type="GO" id="GO:0000253">
    <property type="term" value="F:3-beta-hydroxysteroid 3-dehydrogenase (NADP+) activity"/>
    <property type="evidence" value="ECO:0007669"/>
    <property type="project" value="TreeGrafter"/>
</dbReference>
<evidence type="ECO:0000256" key="5">
    <source>
        <dbReference type="ARBA" id="ARBA00023098"/>
    </source>
</evidence>
<dbReference type="EMBL" id="ML996084">
    <property type="protein sequence ID" value="KAF2153944.1"/>
    <property type="molecule type" value="Genomic_DNA"/>
</dbReference>
<gene>
    <name evidence="7" type="ORF">K461DRAFT_292637</name>
</gene>
<comment type="similarity">
    <text evidence="6">Belongs to the short-chain dehydrogenases/reductases (SDR) family. ERG27 subfamily.</text>
</comment>
<keyword evidence="5" id="KW-0443">Lipid metabolism</keyword>
<dbReference type="PANTHER" id="PTHR43647:SF1">
    <property type="entry name" value="3-KETO-STEROID REDUCTASE ERG27"/>
    <property type="match status" value="1"/>
</dbReference>
<evidence type="ECO:0000256" key="2">
    <source>
        <dbReference type="ARBA" id="ARBA00022857"/>
    </source>
</evidence>
<name>A0A9P4ML86_9PEZI</name>
<evidence type="ECO:0008006" key="9">
    <source>
        <dbReference type="Google" id="ProtNLM"/>
    </source>
</evidence>
<dbReference type="GO" id="GO:0005741">
    <property type="term" value="C:mitochondrial outer membrane"/>
    <property type="evidence" value="ECO:0007669"/>
    <property type="project" value="TreeGrafter"/>
</dbReference>
<dbReference type="GO" id="GO:0006696">
    <property type="term" value="P:ergosterol biosynthetic process"/>
    <property type="evidence" value="ECO:0007669"/>
    <property type="project" value="TreeGrafter"/>
</dbReference>
<organism evidence="7 8">
    <name type="scientific">Myriangium duriaei CBS 260.36</name>
    <dbReference type="NCBI Taxonomy" id="1168546"/>
    <lineage>
        <taxon>Eukaryota</taxon>
        <taxon>Fungi</taxon>
        <taxon>Dikarya</taxon>
        <taxon>Ascomycota</taxon>
        <taxon>Pezizomycotina</taxon>
        <taxon>Dothideomycetes</taxon>
        <taxon>Dothideomycetidae</taxon>
        <taxon>Myriangiales</taxon>
        <taxon>Myriangiaceae</taxon>
        <taxon>Myriangium</taxon>
    </lineage>
</organism>
<dbReference type="InterPro" id="IPR036291">
    <property type="entry name" value="NAD(P)-bd_dom_sf"/>
</dbReference>
<keyword evidence="1" id="KW-0444">Lipid biosynthesis</keyword>
<sequence>MSVYTALVTGANSGLGYSTCCRLIDEFLSTRPASQSLHLIFTTRDAPKSTATLRRLQSHLSRTIRSVYGSAASTQPIRTLHEARITLEGETLDLCKLATVKACARRLVERGLKIDVVVLNAGIGGWTGMDWPLAIWSVLSHPLEGTTFPCFKLGDRGKLCKPQRGPGEPALGEVFAANVFGHYLLCHWLGDVLRGGRVVWTSSVEVFTHSFEVGDVQGLGTDAAYDSSKRLTEILALTSGEEECKRWVERWFPGEHRPEQYLAHPGVCLTPISGIPLVMTWLQLIAFYIVRWIGSPWHPIEPYKGAVSAVWLALASKETLEKLEGAEGKAKWGAATDRFGGERVVRTEVDGWGWGGKKGDASDKTWRLKQRWWRPEVVRKEDSADEFRRLGAEAWKEMEELRVTWEEILKDV</sequence>
<evidence type="ECO:0000256" key="3">
    <source>
        <dbReference type="ARBA" id="ARBA00022955"/>
    </source>
</evidence>
<dbReference type="GO" id="GO:0005789">
    <property type="term" value="C:endoplasmic reticulum membrane"/>
    <property type="evidence" value="ECO:0007669"/>
    <property type="project" value="TreeGrafter"/>
</dbReference>
<dbReference type="OrthoDB" id="9989144at2759"/>
<evidence type="ECO:0000256" key="6">
    <source>
        <dbReference type="ARBA" id="ARBA00023593"/>
    </source>
</evidence>
<comment type="caution">
    <text evidence="7">The sequence shown here is derived from an EMBL/GenBank/DDBJ whole genome shotgun (WGS) entry which is preliminary data.</text>
</comment>
<dbReference type="Gene3D" id="3.40.50.720">
    <property type="entry name" value="NAD(P)-binding Rossmann-like Domain"/>
    <property type="match status" value="1"/>
</dbReference>
<reference evidence="7" key="1">
    <citation type="journal article" date="2020" name="Stud. Mycol.">
        <title>101 Dothideomycetes genomes: a test case for predicting lifestyles and emergence of pathogens.</title>
        <authorList>
            <person name="Haridas S."/>
            <person name="Albert R."/>
            <person name="Binder M."/>
            <person name="Bloem J."/>
            <person name="Labutti K."/>
            <person name="Salamov A."/>
            <person name="Andreopoulos B."/>
            <person name="Baker S."/>
            <person name="Barry K."/>
            <person name="Bills G."/>
            <person name="Bluhm B."/>
            <person name="Cannon C."/>
            <person name="Castanera R."/>
            <person name="Culley D."/>
            <person name="Daum C."/>
            <person name="Ezra D."/>
            <person name="Gonzalez J."/>
            <person name="Henrissat B."/>
            <person name="Kuo A."/>
            <person name="Liang C."/>
            <person name="Lipzen A."/>
            <person name="Lutzoni F."/>
            <person name="Magnuson J."/>
            <person name="Mondo S."/>
            <person name="Nolan M."/>
            <person name="Ohm R."/>
            <person name="Pangilinan J."/>
            <person name="Park H.-J."/>
            <person name="Ramirez L."/>
            <person name="Alfaro M."/>
            <person name="Sun H."/>
            <person name="Tritt A."/>
            <person name="Yoshinaga Y."/>
            <person name="Zwiers L.-H."/>
            <person name="Turgeon B."/>
            <person name="Goodwin S."/>
            <person name="Spatafora J."/>
            <person name="Crous P."/>
            <person name="Grigoriev I."/>
        </authorList>
    </citation>
    <scope>NUCLEOTIDE SEQUENCE</scope>
    <source>
        <strain evidence="7">CBS 260.36</strain>
    </source>
</reference>
<accession>A0A9P4ML86</accession>
<evidence type="ECO:0000313" key="8">
    <source>
        <dbReference type="Proteomes" id="UP000799439"/>
    </source>
</evidence>